<protein>
    <submittedName>
        <fullName evidence="5">4Fe-4S dicluster domain-containing protein</fullName>
    </submittedName>
</protein>
<gene>
    <name evidence="5" type="ORF">G4Z02_01470</name>
</gene>
<evidence type="ECO:0000256" key="2">
    <source>
        <dbReference type="ARBA" id="ARBA00023004"/>
    </source>
</evidence>
<keyword evidence="3" id="KW-0411">Iron-sulfur</keyword>
<dbReference type="EMBL" id="CP048914">
    <property type="protein sequence ID" value="QMS84467.1"/>
    <property type="molecule type" value="Genomic_DNA"/>
</dbReference>
<dbReference type="PANTHER" id="PTHR43034:SF2">
    <property type="entry name" value="ION-TRANSLOCATING OXIDOREDUCTASE COMPLEX SUBUNIT C"/>
    <property type="match status" value="1"/>
</dbReference>
<dbReference type="Pfam" id="PF12838">
    <property type="entry name" value="Fer4_7"/>
    <property type="match status" value="1"/>
</dbReference>
<evidence type="ECO:0000259" key="4">
    <source>
        <dbReference type="PROSITE" id="PS51379"/>
    </source>
</evidence>
<feature type="domain" description="4Fe-4S ferredoxin-type" evidence="4">
    <location>
        <begin position="370"/>
        <end position="401"/>
    </location>
</feature>
<dbReference type="PROSITE" id="PS00198">
    <property type="entry name" value="4FE4S_FER_1"/>
    <property type="match status" value="1"/>
</dbReference>
<dbReference type="Proteomes" id="UP000514720">
    <property type="component" value="Chromosome"/>
</dbReference>
<organism evidence="5 6">
    <name type="scientific">Candidatus Xianfuyuplasma coldseepsis</name>
    <dbReference type="NCBI Taxonomy" id="2782163"/>
    <lineage>
        <taxon>Bacteria</taxon>
        <taxon>Bacillati</taxon>
        <taxon>Mycoplasmatota</taxon>
        <taxon>Mollicutes</taxon>
        <taxon>Candidatus Izemoplasmatales</taxon>
        <taxon>Candidatus Izemoplasmataceae</taxon>
        <taxon>Candidatus Xianfuyuplasma</taxon>
    </lineage>
</organism>
<dbReference type="PROSITE" id="PS51379">
    <property type="entry name" value="4FE4S_FER_2"/>
    <property type="match status" value="2"/>
</dbReference>
<dbReference type="AlphaFoldDB" id="A0A7L7KP83"/>
<proteinExistence type="predicted"/>
<evidence type="ECO:0000313" key="6">
    <source>
        <dbReference type="Proteomes" id="UP000514720"/>
    </source>
</evidence>
<dbReference type="InterPro" id="IPR026902">
    <property type="entry name" value="RnfC_N"/>
</dbReference>
<dbReference type="InterPro" id="IPR010208">
    <property type="entry name" value="Ion_transpt_RnfC/RsxC"/>
</dbReference>
<dbReference type="PANTHER" id="PTHR43034">
    <property type="entry name" value="ION-TRANSLOCATING OXIDOREDUCTASE COMPLEX SUBUNIT C"/>
    <property type="match status" value="1"/>
</dbReference>
<evidence type="ECO:0000256" key="1">
    <source>
        <dbReference type="ARBA" id="ARBA00022723"/>
    </source>
</evidence>
<dbReference type="GO" id="GO:0051539">
    <property type="term" value="F:4 iron, 4 sulfur cluster binding"/>
    <property type="evidence" value="ECO:0007669"/>
    <property type="project" value="InterPro"/>
</dbReference>
<evidence type="ECO:0000256" key="3">
    <source>
        <dbReference type="ARBA" id="ARBA00023014"/>
    </source>
</evidence>
<keyword evidence="2" id="KW-0408">Iron</keyword>
<dbReference type="Gene3D" id="3.30.70.20">
    <property type="match status" value="1"/>
</dbReference>
<dbReference type="KEGG" id="xcl:G4Z02_01470"/>
<reference evidence="5 6" key="1">
    <citation type="submission" date="2020-02" db="EMBL/GenBank/DDBJ databases">
        <authorList>
            <person name="Zheng R.K."/>
            <person name="Sun C.M."/>
        </authorList>
    </citation>
    <scope>NUCLEOTIDE SEQUENCE [LARGE SCALE GENOMIC DNA]</scope>
    <source>
        <strain evidence="6">zrk13</strain>
    </source>
</reference>
<dbReference type="SUPFAM" id="SSF46548">
    <property type="entry name" value="alpha-helical ferredoxin"/>
    <property type="match status" value="1"/>
</dbReference>
<dbReference type="InterPro" id="IPR017900">
    <property type="entry name" value="4Fe4S_Fe_S_CS"/>
</dbReference>
<dbReference type="GO" id="GO:0046872">
    <property type="term" value="F:metal ion binding"/>
    <property type="evidence" value="ECO:0007669"/>
    <property type="project" value="UniProtKB-KW"/>
</dbReference>
<name>A0A7L7KP83_9MOLU</name>
<keyword evidence="1" id="KW-0479">Metal-binding</keyword>
<feature type="domain" description="4Fe-4S ferredoxin-type" evidence="4">
    <location>
        <begin position="332"/>
        <end position="360"/>
    </location>
</feature>
<dbReference type="GO" id="GO:0009055">
    <property type="term" value="F:electron transfer activity"/>
    <property type="evidence" value="ECO:0007669"/>
    <property type="project" value="InterPro"/>
</dbReference>
<accession>A0A7L7KP83</accession>
<keyword evidence="6" id="KW-1185">Reference proteome</keyword>
<evidence type="ECO:0000313" key="5">
    <source>
        <dbReference type="EMBL" id="QMS84467.1"/>
    </source>
</evidence>
<dbReference type="Pfam" id="PF13375">
    <property type="entry name" value="RnfC_N"/>
    <property type="match status" value="1"/>
</dbReference>
<dbReference type="RefSeq" id="WP_258878080.1">
    <property type="nucleotide sequence ID" value="NZ_CP048914.1"/>
</dbReference>
<dbReference type="InterPro" id="IPR017896">
    <property type="entry name" value="4Fe4S_Fe-S-bd"/>
</dbReference>
<dbReference type="GO" id="GO:0016020">
    <property type="term" value="C:membrane"/>
    <property type="evidence" value="ECO:0007669"/>
    <property type="project" value="InterPro"/>
</dbReference>
<sequence length="407" mass="45161">MITENRIYLTPDKVFLPLTDKTSKIAVPQVEIGDKVLVGQVVAHKYNGKQQTPVIATVSGEVTGFEQRLDRFNKIVDHIVIENDKLNQSIDLTKLDGDVAPALIRERLQACGIHQVTVDGIYTDITFERPLKHILINAVYINEPFVSTDYDFIKQNAEAIADGIDLLKVAAHAEKATLIVDKYMDYDTLEALGKATVDKGIDVAEINTKKIKGWDYHIAKKLVGEVLSIDLIDNQILYTSTVAAKMVYDAVREGKPATNRHLAITGDAFLINAMYDVKIGTPFTEIVDDLGGYHDETEELNCHIGSFLSGEQVDNDSFTITASIDNINVSGFREEVEDVCIKCGECNDICPAGILPQNIMDAELRAVNSRIVELNTDRCVECGLCSYVCPSKINVLEWVRRAKRRVG</sequence>